<dbReference type="Proteomes" id="UP000003751">
    <property type="component" value="Unassembled WGS sequence"/>
</dbReference>
<dbReference type="Pfam" id="PF13193">
    <property type="entry name" value="AMP-binding_C"/>
    <property type="match status" value="1"/>
</dbReference>
<dbReference type="PROSITE" id="PS00455">
    <property type="entry name" value="AMP_BINDING"/>
    <property type="match status" value="1"/>
</dbReference>
<keyword evidence="3" id="KW-0436">Ligase</keyword>
<dbReference type="InterPro" id="IPR000873">
    <property type="entry name" value="AMP-dep_synth/lig_dom"/>
</dbReference>
<dbReference type="PATRIC" id="fig|797209.4.peg.2560"/>
<sequence>MWNVSELFRNTVKRTPNRTAVVDPITDRRFTYADVDERVERLAAGFRAFDIEKGERIGLALPNTPKHVFLFLAVQRVGAVAVPFNFHSSDETLRYFVSDADLSMLVFGGPIAEQVLDLRDELDCETFVTTADVSAPDVNGYERLVRDVDERVSVSILPDDGSVIQYSSGTTGDPKGIEITHRGGVERVFLNVHSQRMYDGETVLGRIHLFHTLGVHGMLLSTVLTGGTYIPVPEFDREQYRRIIAEENVTVLHEAPVMYERLLGSEDGDDTDGDRDVFDSVEIISFSGAPMSEDLLDATKRVIDPDYIYNTYGMTEIFPPYTKVNLRHRDDPRTFGYAGVDGMRIVEIDEHDPTATVEAEREGELIVHRDCPGAFEGYLHDYESAEDAFEGDWYFTGDACIETEDGCFAMTGRLRDLIKYVGENIYPENVEAVLAEHPNVEETAVVGIDDDEWGEVPKAFIVADGDLTAADLDDHCVRSDALEEYKRPREYEFVGELPE</sequence>
<accession>E7QUW7</accession>
<reference evidence="3 5" key="1">
    <citation type="journal article" date="2014" name="ISME J.">
        <title>Trehalose/2-sulfotrehalose biosynthesis and glycine-betaine uptake are widely spread mechanisms for osmoadaptation in the Halobacteriales.</title>
        <authorList>
            <person name="Youssef N.H."/>
            <person name="Savage-Ashlock K.N."/>
            <person name="McCully A.L."/>
            <person name="Luedtke B."/>
            <person name="Shaw E.I."/>
            <person name="Hoff W.D."/>
            <person name="Elshahed M.S."/>
        </authorList>
    </citation>
    <scope>NUCLEOTIDE SEQUENCE [LARGE SCALE GENOMIC DNA]</scope>
    <source>
        <strain evidence="3 5">DX253</strain>
    </source>
</reference>
<dbReference type="GO" id="GO:0016878">
    <property type="term" value="F:acid-thiol ligase activity"/>
    <property type="evidence" value="ECO:0007669"/>
    <property type="project" value="UniProtKB-ARBA"/>
</dbReference>
<dbReference type="Gene3D" id="3.30.300.30">
    <property type="match status" value="1"/>
</dbReference>
<reference evidence="4" key="3">
    <citation type="submission" date="2016-11" db="EMBL/GenBank/DDBJ databases">
        <authorList>
            <person name="Jaros S."/>
            <person name="Januszkiewicz K."/>
            <person name="Wedrychowicz H."/>
        </authorList>
    </citation>
    <scope>NUCLEOTIDE SEQUENCE [LARGE SCALE GENOMIC DNA]</scope>
    <source>
        <strain evidence="4">DX253</strain>
    </source>
</reference>
<protein>
    <submittedName>
        <fullName evidence="4">2-furoate---CoA ligase</fullName>
    </submittedName>
    <submittedName>
        <fullName evidence="3">4-chlorobenzoyl CoA ligase</fullName>
    </submittedName>
</protein>
<evidence type="ECO:0000313" key="5">
    <source>
        <dbReference type="Proteomes" id="UP000003751"/>
    </source>
</evidence>
<evidence type="ECO:0000259" key="1">
    <source>
        <dbReference type="Pfam" id="PF00501"/>
    </source>
</evidence>
<dbReference type="PANTHER" id="PTHR43767">
    <property type="entry name" value="LONG-CHAIN-FATTY-ACID--COA LIGASE"/>
    <property type="match status" value="1"/>
</dbReference>
<feature type="domain" description="AMP-dependent synthetase/ligase" evidence="1">
    <location>
        <begin position="8"/>
        <end position="379"/>
    </location>
</feature>
<dbReference type="EMBL" id="FRAN01000001">
    <property type="protein sequence ID" value="SHJ94389.1"/>
    <property type="molecule type" value="Genomic_DNA"/>
</dbReference>
<keyword evidence="6" id="KW-1185">Reference proteome</keyword>
<dbReference type="Proteomes" id="UP000184203">
    <property type="component" value="Unassembled WGS sequence"/>
</dbReference>
<dbReference type="InterPro" id="IPR020845">
    <property type="entry name" value="AMP-binding_CS"/>
</dbReference>
<dbReference type="AlphaFoldDB" id="E7QUW7"/>
<dbReference type="SUPFAM" id="SSF56801">
    <property type="entry name" value="Acetyl-CoA synthetase-like"/>
    <property type="match status" value="1"/>
</dbReference>
<feature type="domain" description="AMP-binding enzyme C-terminal" evidence="2">
    <location>
        <begin position="430"/>
        <end position="498"/>
    </location>
</feature>
<dbReference type="InterPro" id="IPR025110">
    <property type="entry name" value="AMP-bd_C"/>
</dbReference>
<dbReference type="Gene3D" id="3.40.50.12780">
    <property type="entry name" value="N-terminal domain of ligase-like"/>
    <property type="match status" value="1"/>
</dbReference>
<reference evidence="6" key="2">
    <citation type="submission" date="2016-11" db="EMBL/GenBank/DDBJ databases">
        <authorList>
            <person name="Varghese N."/>
            <person name="Submissions S."/>
        </authorList>
    </citation>
    <scope>NUCLEOTIDE SEQUENCE [LARGE SCALE GENOMIC DNA]</scope>
    <source>
        <strain evidence="6">DX253</strain>
    </source>
</reference>
<dbReference type="EMBL" id="AEMG01000012">
    <property type="protein sequence ID" value="EFW91774.1"/>
    <property type="molecule type" value="Genomic_DNA"/>
</dbReference>
<evidence type="ECO:0000313" key="4">
    <source>
        <dbReference type="EMBL" id="SHJ94389.1"/>
    </source>
</evidence>
<organism evidence="3 5">
    <name type="scientific">Haladaptatus paucihalophilus DX253</name>
    <dbReference type="NCBI Taxonomy" id="797209"/>
    <lineage>
        <taxon>Archaea</taxon>
        <taxon>Methanobacteriati</taxon>
        <taxon>Methanobacteriota</taxon>
        <taxon>Stenosarchaea group</taxon>
        <taxon>Halobacteria</taxon>
        <taxon>Halobacteriales</taxon>
        <taxon>Haladaptataceae</taxon>
        <taxon>Haladaptatus</taxon>
    </lineage>
</organism>
<dbReference type="eggNOG" id="arCOG00856">
    <property type="taxonomic scope" value="Archaea"/>
</dbReference>
<evidence type="ECO:0000313" key="3">
    <source>
        <dbReference type="EMBL" id="EFW91774.1"/>
    </source>
</evidence>
<name>E7QUW7_HALPU</name>
<dbReference type="InterPro" id="IPR042099">
    <property type="entry name" value="ANL_N_sf"/>
</dbReference>
<dbReference type="Pfam" id="PF00501">
    <property type="entry name" value="AMP-binding"/>
    <property type="match status" value="1"/>
</dbReference>
<proteinExistence type="predicted"/>
<dbReference type="STRING" id="797209.GCA_000376445_00907"/>
<gene>
    <name evidence="4" type="ORF">SAMN05444342_0029</name>
    <name evidence="3" type="ORF">ZOD2009_13012</name>
</gene>
<dbReference type="RefSeq" id="WP_007980455.1">
    <property type="nucleotide sequence ID" value="NZ_AEMG01000012.1"/>
</dbReference>
<dbReference type="InterPro" id="IPR045851">
    <property type="entry name" value="AMP-bd_C_sf"/>
</dbReference>
<dbReference type="OrthoDB" id="193284at2157"/>
<evidence type="ECO:0000259" key="2">
    <source>
        <dbReference type="Pfam" id="PF13193"/>
    </source>
</evidence>
<dbReference type="InterPro" id="IPR050237">
    <property type="entry name" value="ATP-dep_AMP-bd_enzyme"/>
</dbReference>
<evidence type="ECO:0000313" key="6">
    <source>
        <dbReference type="Proteomes" id="UP000184203"/>
    </source>
</evidence>
<dbReference type="PANTHER" id="PTHR43767:SF1">
    <property type="entry name" value="NONRIBOSOMAL PEPTIDE SYNTHASE PES1 (EUROFUNG)-RELATED"/>
    <property type="match status" value="1"/>
</dbReference>